<gene>
    <name evidence="18" type="primary">MurB</name>
</gene>
<keyword evidence="12" id="KW-0573">Peptidoglycan synthesis</keyword>
<evidence type="ECO:0000313" key="18">
    <source>
        <dbReference type="EMBL" id="BAE45857.1"/>
    </source>
</evidence>
<comment type="cofactor">
    <cofactor evidence="1">
        <name>FAD</name>
        <dbReference type="ChEBI" id="CHEBI:57692"/>
    </cofactor>
</comment>
<evidence type="ECO:0000256" key="16">
    <source>
        <dbReference type="ARBA" id="ARBA00048914"/>
    </source>
</evidence>
<dbReference type="NCBIfam" id="NF010480">
    <property type="entry name" value="PRK13905.1"/>
    <property type="match status" value="1"/>
</dbReference>
<dbReference type="AlphaFoldDB" id="Q3LHI6"/>
<evidence type="ECO:0000256" key="3">
    <source>
        <dbReference type="ARBA" id="ARBA00004496"/>
    </source>
</evidence>
<dbReference type="Gene3D" id="3.30.43.10">
    <property type="entry name" value="Uridine Diphospho-n-acetylenolpyruvylglucosamine Reductase, domain 2"/>
    <property type="match status" value="1"/>
</dbReference>
<evidence type="ECO:0000256" key="10">
    <source>
        <dbReference type="ARBA" id="ARBA00022857"/>
    </source>
</evidence>
<sequence length="382" mass="41704">MAVMSLYTSRGFHPSLTDWRNHSRFWEGRVEHVELGYELSGRCFGASRSIACTRWCRTVVSCDSGRASRGISAGAGQAEVDSGAHPVKFRYDVMLSEVSTWGIGGPARIYAEVSTPDELATVLRYCTCHNVRWFVVGKGSNCLFDDRGFDGCVILNRINFLEKLGTGRYRVGSGYAFNTLGVQCSRDGFSGLEFAGGIPGTVGGAIYMNAGADGQETGDVVQNVEILTTSGVSHSLSRDAGERKFDYRFSPFQKMSDFSVIVAATFDLQPNSDAKQRQRIYLERRKRTQPVTEKSAGCVFRNPGAGCQSAGALIEQAGLKGVAIGGARVSEKHANFLINGGGSKSQDVQALIALVKEEVHKKFGLWLQDEVLYIPYNQEQQL</sequence>
<reference evidence="18" key="1">
    <citation type="journal article" date="2006" name="Proc. Natl. Acad. Sci. U.S.A.">
        <title>Genes for the peptidoglycan synthesis pathway are essential for chloroplast division in moss.</title>
        <authorList>
            <person name="Machida M."/>
            <person name="Takechi K."/>
            <person name="Sato H."/>
            <person name="Chung S.J."/>
            <person name="Kuroiwa H."/>
            <person name="Takio S."/>
            <person name="Seki M."/>
            <person name="Shinozaki K."/>
            <person name="Fujita T."/>
            <person name="Hasebe M."/>
            <person name="Takano H."/>
        </authorList>
    </citation>
    <scope>NUCLEOTIDE SEQUENCE</scope>
</reference>
<keyword evidence="11" id="KW-0133">Cell shape</keyword>
<dbReference type="EC" id="1.3.1.98" evidence="5"/>
<comment type="pathway">
    <text evidence="4">Cell wall biogenesis; peptidoglycan biosynthesis.</text>
</comment>
<proteinExistence type="evidence at transcript level"/>
<evidence type="ECO:0000256" key="12">
    <source>
        <dbReference type="ARBA" id="ARBA00022984"/>
    </source>
</evidence>
<evidence type="ECO:0000256" key="9">
    <source>
        <dbReference type="ARBA" id="ARBA00022827"/>
    </source>
</evidence>
<dbReference type="InterPro" id="IPR016167">
    <property type="entry name" value="FAD-bd_PCMH_sub1"/>
</dbReference>
<dbReference type="UniPathway" id="UPA00219"/>
<keyword evidence="9" id="KW-0274">FAD</keyword>
<protein>
    <recommendedName>
        <fullName evidence="5">UDP-N-acetylmuramate dehydrogenase</fullName>
        <ecNumber evidence="5">1.3.1.98</ecNumber>
    </recommendedName>
</protein>
<dbReference type="InterPro" id="IPR016169">
    <property type="entry name" value="FAD-bd_PCMH_sub2"/>
</dbReference>
<feature type="domain" description="FAD-binding PCMH-type" evidence="17">
    <location>
        <begin position="102"/>
        <end position="271"/>
    </location>
</feature>
<dbReference type="InterPro" id="IPR006094">
    <property type="entry name" value="Oxid_FAD_bind_N"/>
</dbReference>
<evidence type="ECO:0000256" key="14">
    <source>
        <dbReference type="ARBA" id="ARBA00023306"/>
    </source>
</evidence>
<evidence type="ECO:0000256" key="8">
    <source>
        <dbReference type="ARBA" id="ARBA00022630"/>
    </source>
</evidence>
<comment type="function">
    <text evidence="2">Cell wall formation.</text>
</comment>
<dbReference type="Gene3D" id="3.90.78.10">
    <property type="entry name" value="UDP-N-acetylenolpyruvoylglucosamine reductase, C-terminal domain"/>
    <property type="match status" value="1"/>
</dbReference>
<dbReference type="InterPro" id="IPR011601">
    <property type="entry name" value="MurB_C"/>
</dbReference>
<dbReference type="SUPFAM" id="SSF56176">
    <property type="entry name" value="FAD-binding/transporter-associated domain-like"/>
    <property type="match status" value="1"/>
</dbReference>
<evidence type="ECO:0000259" key="17">
    <source>
        <dbReference type="PROSITE" id="PS51387"/>
    </source>
</evidence>
<dbReference type="PANTHER" id="PTHR21071:SF4">
    <property type="entry name" value="UDP-N-ACETYLENOLPYRUVOYLGLUCOSAMINE REDUCTASE"/>
    <property type="match status" value="1"/>
</dbReference>
<dbReference type="Gene3D" id="3.30.465.10">
    <property type="match status" value="1"/>
</dbReference>
<organism evidence="18">
    <name type="scientific">Physcomitrium patens</name>
    <name type="common">Spreading-leaved earth moss</name>
    <name type="synonym">Physcomitrella patens</name>
    <dbReference type="NCBI Taxonomy" id="3218"/>
    <lineage>
        <taxon>Eukaryota</taxon>
        <taxon>Viridiplantae</taxon>
        <taxon>Streptophyta</taxon>
        <taxon>Embryophyta</taxon>
        <taxon>Bryophyta</taxon>
        <taxon>Bryophytina</taxon>
        <taxon>Bryopsida</taxon>
        <taxon>Funariidae</taxon>
        <taxon>Funariales</taxon>
        <taxon>Funariaceae</taxon>
        <taxon>Physcomitrium</taxon>
    </lineage>
</organism>
<evidence type="ECO:0000256" key="11">
    <source>
        <dbReference type="ARBA" id="ARBA00022960"/>
    </source>
</evidence>
<keyword evidence="6" id="KW-0963">Cytoplasm</keyword>
<evidence type="ECO:0000256" key="15">
    <source>
        <dbReference type="ARBA" id="ARBA00023316"/>
    </source>
</evidence>
<keyword evidence="15" id="KW-0961">Cell wall biogenesis/degradation</keyword>
<dbReference type="PANTHER" id="PTHR21071">
    <property type="entry name" value="UDP-N-ACETYLENOLPYRUVOYLGLUCOSAMINE REDUCTASE"/>
    <property type="match status" value="1"/>
</dbReference>
<dbReference type="GO" id="GO:0071555">
    <property type="term" value="P:cell wall organization"/>
    <property type="evidence" value="ECO:0007669"/>
    <property type="project" value="UniProtKB-KW"/>
</dbReference>
<dbReference type="GO" id="GO:0005737">
    <property type="term" value="C:cytoplasm"/>
    <property type="evidence" value="ECO:0007669"/>
    <property type="project" value="UniProtKB-SubCell"/>
</dbReference>
<evidence type="ECO:0000256" key="6">
    <source>
        <dbReference type="ARBA" id="ARBA00022490"/>
    </source>
</evidence>
<dbReference type="Pfam" id="PF02873">
    <property type="entry name" value="MurB_C"/>
    <property type="match status" value="1"/>
</dbReference>
<dbReference type="GO" id="GO:0008762">
    <property type="term" value="F:UDP-N-acetylmuramate dehydrogenase activity"/>
    <property type="evidence" value="ECO:0007669"/>
    <property type="project" value="UniProtKB-EC"/>
</dbReference>
<dbReference type="HAMAP" id="MF_00037">
    <property type="entry name" value="MurB"/>
    <property type="match status" value="1"/>
</dbReference>
<evidence type="ECO:0000256" key="7">
    <source>
        <dbReference type="ARBA" id="ARBA00022618"/>
    </source>
</evidence>
<comment type="catalytic activity">
    <reaction evidence="16">
        <text>UDP-N-acetyl-alpha-D-muramate + NADP(+) = UDP-N-acetyl-3-O-(1-carboxyvinyl)-alpha-D-glucosamine + NADPH + H(+)</text>
        <dbReference type="Rhea" id="RHEA:12248"/>
        <dbReference type="ChEBI" id="CHEBI:15378"/>
        <dbReference type="ChEBI" id="CHEBI:57783"/>
        <dbReference type="ChEBI" id="CHEBI:58349"/>
        <dbReference type="ChEBI" id="CHEBI:68483"/>
        <dbReference type="ChEBI" id="CHEBI:70757"/>
        <dbReference type="EC" id="1.3.1.98"/>
    </reaction>
</comment>
<evidence type="ECO:0000256" key="5">
    <source>
        <dbReference type="ARBA" id="ARBA00012518"/>
    </source>
</evidence>
<dbReference type="GO" id="GO:0008360">
    <property type="term" value="P:regulation of cell shape"/>
    <property type="evidence" value="ECO:0007669"/>
    <property type="project" value="UniProtKB-KW"/>
</dbReference>
<keyword evidence="14" id="KW-0131">Cell cycle</keyword>
<keyword evidence="7" id="KW-0132">Cell division</keyword>
<dbReference type="PROSITE" id="PS51387">
    <property type="entry name" value="FAD_PCMH"/>
    <property type="match status" value="1"/>
</dbReference>
<evidence type="ECO:0000256" key="1">
    <source>
        <dbReference type="ARBA" id="ARBA00001974"/>
    </source>
</evidence>
<keyword evidence="8" id="KW-0285">Flavoprotein</keyword>
<name>Q3LHI6_PHYPA</name>
<dbReference type="SUPFAM" id="SSF56194">
    <property type="entry name" value="Uridine diphospho-N-Acetylenolpyruvylglucosamine reductase, MurB, C-terminal domain"/>
    <property type="match status" value="1"/>
</dbReference>
<dbReference type="NCBIfam" id="TIGR00179">
    <property type="entry name" value="murB"/>
    <property type="match status" value="1"/>
</dbReference>
<comment type="subcellular location">
    <subcellularLocation>
        <location evidence="3">Cytoplasm</location>
    </subcellularLocation>
</comment>
<dbReference type="InterPro" id="IPR016166">
    <property type="entry name" value="FAD-bd_PCMH"/>
</dbReference>
<dbReference type="GO" id="GO:0051301">
    <property type="term" value="P:cell division"/>
    <property type="evidence" value="ECO:0007669"/>
    <property type="project" value="UniProtKB-KW"/>
</dbReference>
<dbReference type="EMBL" id="AB194078">
    <property type="protein sequence ID" value="BAE45857.1"/>
    <property type="molecule type" value="mRNA"/>
</dbReference>
<dbReference type="Pfam" id="PF01565">
    <property type="entry name" value="FAD_binding_4"/>
    <property type="match status" value="1"/>
</dbReference>
<keyword evidence="13" id="KW-0560">Oxidoreductase</keyword>
<dbReference type="InterPro" id="IPR003170">
    <property type="entry name" value="MurB"/>
</dbReference>
<dbReference type="InterPro" id="IPR036318">
    <property type="entry name" value="FAD-bd_PCMH-like_sf"/>
</dbReference>
<accession>Q3LHI6</accession>
<dbReference type="GO" id="GO:0071949">
    <property type="term" value="F:FAD binding"/>
    <property type="evidence" value="ECO:0007669"/>
    <property type="project" value="InterPro"/>
</dbReference>
<keyword evidence="10" id="KW-0521">NADP</keyword>
<evidence type="ECO:0000256" key="4">
    <source>
        <dbReference type="ARBA" id="ARBA00004752"/>
    </source>
</evidence>
<evidence type="ECO:0000256" key="13">
    <source>
        <dbReference type="ARBA" id="ARBA00023002"/>
    </source>
</evidence>
<evidence type="ECO:0000256" key="2">
    <source>
        <dbReference type="ARBA" id="ARBA00003921"/>
    </source>
</evidence>
<dbReference type="InterPro" id="IPR036635">
    <property type="entry name" value="MurB_C_sf"/>
</dbReference>